<dbReference type="CDD" id="cd08512">
    <property type="entry name" value="PBP2_NikA_DppA_OppA_like_7"/>
    <property type="match status" value="1"/>
</dbReference>
<dbReference type="PANTHER" id="PTHR30290:SF10">
    <property type="entry name" value="PERIPLASMIC OLIGOPEPTIDE-BINDING PROTEIN-RELATED"/>
    <property type="match status" value="1"/>
</dbReference>
<evidence type="ECO:0000256" key="4">
    <source>
        <dbReference type="ARBA" id="ARBA00022729"/>
    </source>
</evidence>
<dbReference type="InterPro" id="IPR030678">
    <property type="entry name" value="Peptide/Ni-bd"/>
</dbReference>
<dbReference type="Proteomes" id="UP001151234">
    <property type="component" value="Unassembled WGS sequence"/>
</dbReference>
<reference evidence="7" key="1">
    <citation type="submission" date="2022-11" db="EMBL/GenBank/DDBJ databases">
        <title>Draft genome sequence of Hoeflea poritis E7-10 and Hoeflea prorocentri PM5-8, separated from scleractinian coral Porites lutea and marine dinoflagellate.</title>
        <authorList>
            <person name="Zhang G."/>
            <person name="Wei Q."/>
            <person name="Cai L."/>
        </authorList>
    </citation>
    <scope>NUCLEOTIDE SEQUENCE</scope>
    <source>
        <strain evidence="7">PM5-8</strain>
    </source>
</reference>
<dbReference type="EMBL" id="JAPJZI010000001">
    <property type="protein sequence ID" value="MDA5397660.1"/>
    <property type="molecule type" value="Genomic_DNA"/>
</dbReference>
<feature type="signal peptide" evidence="5">
    <location>
        <begin position="1"/>
        <end position="28"/>
    </location>
</feature>
<keyword evidence="8" id="KW-1185">Reference proteome</keyword>
<name>A0A9X3ZGL6_9HYPH</name>
<evidence type="ECO:0000256" key="1">
    <source>
        <dbReference type="ARBA" id="ARBA00004418"/>
    </source>
</evidence>
<dbReference type="Pfam" id="PF00496">
    <property type="entry name" value="SBP_bac_5"/>
    <property type="match status" value="1"/>
</dbReference>
<sequence length="534" mass="57693">MNYLAKSAAAALLSVSTLALVPSVPALAETVLRLDEVAVGELDPAKASDYADSILMFNVYDTLVLPAQGAPGLVPHLAESWSADGNNHTFKLRKDVKFQSGNPLTADDVVFSLERMQALGAGLSYLFANVEKAEVVDDNTVTFVLKEPYAPFVASMLRLPIVDKKLVMENLGDGEGEMKDWGQAFLSANGAGTGAYKVTAHNPQQETVMAKNADYFLGVPGVAPDTVRVRYGLEPATVRTLIAQGEHDISSQWLPPEVLKALAQDGAQLLTESGTGGFYVKMNTTKAPFDDPECRLAVANAFDYGAAIKMIAVTDDVSQGSPATGAIPVGMLGSNPPSDALAKDMDAAKRHWDSCRYAPGDHTIEISWIAEVPLEERFALLMQANFAELGVKSEIKKLPWALFAEQVSKPENTPHISQLFVNAVTGDPDTLLYGMYDSKAAGTWQSPEYLNDTEVDELLEKGRTNSDPAARAEAYHELNKRLMAIAPTIYGYDRQSVFAASDRVKVPALSDPSKAFGLDGMGFSFRLMEMQDKN</sequence>
<accession>A0A9X3ZGL6</accession>
<dbReference type="Gene3D" id="3.40.190.10">
    <property type="entry name" value="Periplasmic binding protein-like II"/>
    <property type="match status" value="1"/>
</dbReference>
<dbReference type="AlphaFoldDB" id="A0A9X3ZGL6"/>
<organism evidence="7 8">
    <name type="scientific">Hoeflea prorocentri</name>
    <dbReference type="NCBI Taxonomy" id="1922333"/>
    <lineage>
        <taxon>Bacteria</taxon>
        <taxon>Pseudomonadati</taxon>
        <taxon>Pseudomonadota</taxon>
        <taxon>Alphaproteobacteria</taxon>
        <taxon>Hyphomicrobiales</taxon>
        <taxon>Rhizobiaceae</taxon>
        <taxon>Hoeflea</taxon>
    </lineage>
</organism>
<protein>
    <submittedName>
        <fullName evidence="7">ABC transporter substrate-binding protein</fullName>
    </submittedName>
</protein>
<feature type="chain" id="PRO_5040877680" evidence="5">
    <location>
        <begin position="29"/>
        <end position="534"/>
    </location>
</feature>
<gene>
    <name evidence="7" type="ORF">OQ273_03640</name>
</gene>
<evidence type="ECO:0000313" key="7">
    <source>
        <dbReference type="EMBL" id="MDA5397660.1"/>
    </source>
</evidence>
<evidence type="ECO:0000256" key="3">
    <source>
        <dbReference type="ARBA" id="ARBA00022448"/>
    </source>
</evidence>
<evidence type="ECO:0000256" key="2">
    <source>
        <dbReference type="ARBA" id="ARBA00005695"/>
    </source>
</evidence>
<dbReference type="PANTHER" id="PTHR30290">
    <property type="entry name" value="PERIPLASMIC BINDING COMPONENT OF ABC TRANSPORTER"/>
    <property type="match status" value="1"/>
</dbReference>
<dbReference type="InterPro" id="IPR039424">
    <property type="entry name" value="SBP_5"/>
</dbReference>
<evidence type="ECO:0000259" key="6">
    <source>
        <dbReference type="Pfam" id="PF00496"/>
    </source>
</evidence>
<evidence type="ECO:0000313" key="8">
    <source>
        <dbReference type="Proteomes" id="UP001151234"/>
    </source>
</evidence>
<feature type="domain" description="Solute-binding protein family 5" evidence="6">
    <location>
        <begin position="73"/>
        <end position="441"/>
    </location>
</feature>
<dbReference type="InterPro" id="IPR000914">
    <property type="entry name" value="SBP_5_dom"/>
</dbReference>
<dbReference type="GO" id="GO:0030288">
    <property type="term" value="C:outer membrane-bounded periplasmic space"/>
    <property type="evidence" value="ECO:0007669"/>
    <property type="project" value="UniProtKB-ARBA"/>
</dbReference>
<dbReference type="SUPFAM" id="SSF53850">
    <property type="entry name" value="Periplasmic binding protein-like II"/>
    <property type="match status" value="1"/>
</dbReference>
<dbReference type="GO" id="GO:0015833">
    <property type="term" value="P:peptide transport"/>
    <property type="evidence" value="ECO:0007669"/>
    <property type="project" value="TreeGrafter"/>
</dbReference>
<keyword evidence="3" id="KW-0813">Transport</keyword>
<keyword evidence="4 5" id="KW-0732">Signal</keyword>
<dbReference type="GO" id="GO:0043190">
    <property type="term" value="C:ATP-binding cassette (ABC) transporter complex"/>
    <property type="evidence" value="ECO:0007669"/>
    <property type="project" value="InterPro"/>
</dbReference>
<dbReference type="RefSeq" id="WP_267989117.1">
    <property type="nucleotide sequence ID" value="NZ_JAPJZI010000001.1"/>
</dbReference>
<proteinExistence type="inferred from homology"/>
<dbReference type="Gene3D" id="3.90.76.10">
    <property type="entry name" value="Dipeptide-binding Protein, Domain 1"/>
    <property type="match status" value="1"/>
</dbReference>
<comment type="subcellular location">
    <subcellularLocation>
        <location evidence="1">Periplasm</location>
    </subcellularLocation>
</comment>
<dbReference type="Gene3D" id="3.10.105.10">
    <property type="entry name" value="Dipeptide-binding Protein, Domain 3"/>
    <property type="match status" value="1"/>
</dbReference>
<comment type="similarity">
    <text evidence="2">Belongs to the bacterial solute-binding protein 5 family.</text>
</comment>
<comment type="caution">
    <text evidence="7">The sequence shown here is derived from an EMBL/GenBank/DDBJ whole genome shotgun (WGS) entry which is preliminary data.</text>
</comment>
<dbReference type="GO" id="GO:1904680">
    <property type="term" value="F:peptide transmembrane transporter activity"/>
    <property type="evidence" value="ECO:0007669"/>
    <property type="project" value="TreeGrafter"/>
</dbReference>
<dbReference type="PIRSF" id="PIRSF002741">
    <property type="entry name" value="MppA"/>
    <property type="match status" value="1"/>
</dbReference>
<evidence type="ECO:0000256" key="5">
    <source>
        <dbReference type="SAM" id="SignalP"/>
    </source>
</evidence>